<accession>A0A4R5NPE9</accession>
<dbReference type="GO" id="GO:0009306">
    <property type="term" value="P:protein secretion"/>
    <property type="evidence" value="ECO:0007669"/>
    <property type="project" value="UniProtKB-UniRule"/>
</dbReference>
<dbReference type="GO" id="GO:0065002">
    <property type="term" value="P:intracellular protein transmembrane transport"/>
    <property type="evidence" value="ECO:0007669"/>
    <property type="project" value="UniProtKB-UniRule"/>
</dbReference>
<dbReference type="Pfam" id="PF00584">
    <property type="entry name" value="SecE"/>
    <property type="match status" value="1"/>
</dbReference>
<evidence type="ECO:0000256" key="2">
    <source>
        <dbReference type="ARBA" id="ARBA00022448"/>
    </source>
</evidence>
<evidence type="ECO:0000256" key="6">
    <source>
        <dbReference type="ARBA" id="ARBA00023010"/>
    </source>
</evidence>
<feature type="transmembrane region" description="Helical" evidence="8">
    <location>
        <begin position="31"/>
        <end position="50"/>
    </location>
</feature>
<proteinExistence type="inferred from homology"/>
<evidence type="ECO:0000256" key="8">
    <source>
        <dbReference type="HAMAP-Rule" id="MF_00422"/>
    </source>
</evidence>
<dbReference type="InterPro" id="IPR001901">
    <property type="entry name" value="Translocase_SecE/Sec61-g"/>
</dbReference>
<dbReference type="InterPro" id="IPR005807">
    <property type="entry name" value="SecE_bac"/>
</dbReference>
<comment type="function">
    <text evidence="8">Essential subunit of the Sec protein translocation channel SecYEG. Clamps together the 2 halves of SecY. May contact the channel plug during translocation.</text>
</comment>
<keyword evidence="5 8" id="KW-1133">Transmembrane helix</keyword>
<keyword evidence="7 8" id="KW-0472">Membrane</keyword>
<dbReference type="EMBL" id="PUFO01000047">
    <property type="protein sequence ID" value="TDG77830.1"/>
    <property type="molecule type" value="Genomic_DNA"/>
</dbReference>
<dbReference type="GO" id="GO:0005886">
    <property type="term" value="C:plasma membrane"/>
    <property type="evidence" value="ECO:0007669"/>
    <property type="project" value="UniProtKB-SubCell"/>
</dbReference>
<evidence type="ECO:0000313" key="9">
    <source>
        <dbReference type="EMBL" id="TDG77830.1"/>
    </source>
</evidence>
<dbReference type="Gene3D" id="1.20.5.1030">
    <property type="entry name" value="Preprotein translocase secy subunit"/>
    <property type="match status" value="1"/>
</dbReference>
<name>A0A4R5NPE9_9LACO</name>
<evidence type="ECO:0000256" key="1">
    <source>
        <dbReference type="ARBA" id="ARBA00004370"/>
    </source>
</evidence>
<protein>
    <recommendedName>
        <fullName evidence="8">Protein translocase subunit SecE</fullName>
    </recommendedName>
</protein>
<evidence type="ECO:0000256" key="5">
    <source>
        <dbReference type="ARBA" id="ARBA00022989"/>
    </source>
</evidence>
<dbReference type="GO" id="GO:0043952">
    <property type="term" value="P:protein transport by the Sec complex"/>
    <property type="evidence" value="ECO:0007669"/>
    <property type="project" value="UniProtKB-UniRule"/>
</dbReference>
<dbReference type="OrthoDB" id="9813233at2"/>
<evidence type="ECO:0000313" key="10">
    <source>
        <dbReference type="Proteomes" id="UP000294854"/>
    </source>
</evidence>
<keyword evidence="10" id="KW-1185">Reference proteome</keyword>
<dbReference type="GO" id="GO:0008320">
    <property type="term" value="F:protein transmembrane transporter activity"/>
    <property type="evidence" value="ECO:0007669"/>
    <property type="project" value="UniProtKB-UniRule"/>
</dbReference>
<keyword evidence="6 8" id="KW-0811">Translocation</keyword>
<dbReference type="STRING" id="1122149.FD44_GL000729"/>
<keyword evidence="3 8" id="KW-0812">Transmembrane</keyword>
<gene>
    <name evidence="8" type="primary">secE</name>
    <name evidence="9" type="ORF">C5L31_000224</name>
</gene>
<sequence length="58" mass="6499">MHIFRFIGSVVEEMKHVSWPNASQTRRDTSAVLTTSILFAIFFAIVDYAVQAGLQLLA</sequence>
<dbReference type="AlphaFoldDB" id="A0A4R5NPE9"/>
<evidence type="ECO:0000256" key="7">
    <source>
        <dbReference type="ARBA" id="ARBA00023136"/>
    </source>
</evidence>
<dbReference type="InterPro" id="IPR038379">
    <property type="entry name" value="SecE_sf"/>
</dbReference>
<comment type="subunit">
    <text evidence="8">Component of the Sec protein translocase complex. Heterotrimer consisting of SecY, SecE and SecG subunits. The heterotrimers can form oligomers, although 1 heterotrimer is thought to be able to translocate proteins. Interacts with the ribosome. Interacts with SecDF, and other proteins may be involved. Interacts with SecA.</text>
</comment>
<reference evidence="9 10" key="1">
    <citation type="journal article" date="2019" name="Appl. Microbiol. Biotechnol.">
        <title>Uncovering carbohydrate metabolism through a genotype-phenotype association study of 56 lactic acid bacteria genomes.</title>
        <authorList>
            <person name="Buron-Moles G."/>
            <person name="Chailyan A."/>
            <person name="Dolejs I."/>
            <person name="Forster J."/>
            <person name="Miks M.H."/>
        </authorList>
    </citation>
    <scope>NUCLEOTIDE SEQUENCE [LARGE SCALE GENOMIC DNA]</scope>
    <source>
        <strain evidence="9 10">ATCC 49373</strain>
    </source>
</reference>
<comment type="similarity">
    <text evidence="8">Belongs to the SecE/SEC61-gamma family.</text>
</comment>
<keyword evidence="8" id="KW-1003">Cell membrane</keyword>
<dbReference type="Proteomes" id="UP000294854">
    <property type="component" value="Unassembled WGS sequence"/>
</dbReference>
<keyword evidence="4 8" id="KW-0653">Protein transport</keyword>
<evidence type="ECO:0000256" key="3">
    <source>
        <dbReference type="ARBA" id="ARBA00022692"/>
    </source>
</evidence>
<evidence type="ECO:0000256" key="4">
    <source>
        <dbReference type="ARBA" id="ARBA00022927"/>
    </source>
</evidence>
<keyword evidence="2 8" id="KW-0813">Transport</keyword>
<dbReference type="HAMAP" id="MF_00422">
    <property type="entry name" value="SecE"/>
    <property type="match status" value="1"/>
</dbReference>
<dbReference type="NCBIfam" id="TIGR00964">
    <property type="entry name" value="secE_bact"/>
    <property type="match status" value="1"/>
</dbReference>
<comment type="caution">
    <text evidence="9">The sequence shown here is derived from an EMBL/GenBank/DDBJ whole genome shotgun (WGS) entry which is preliminary data.</text>
</comment>
<organism evidence="9 10">
    <name type="scientific">Secundilactobacillus malefermentans</name>
    <dbReference type="NCBI Taxonomy" id="176292"/>
    <lineage>
        <taxon>Bacteria</taxon>
        <taxon>Bacillati</taxon>
        <taxon>Bacillota</taxon>
        <taxon>Bacilli</taxon>
        <taxon>Lactobacillales</taxon>
        <taxon>Lactobacillaceae</taxon>
        <taxon>Secundilactobacillus</taxon>
    </lineage>
</organism>
<dbReference type="GO" id="GO:0006605">
    <property type="term" value="P:protein targeting"/>
    <property type="evidence" value="ECO:0007669"/>
    <property type="project" value="UniProtKB-UniRule"/>
</dbReference>
<comment type="subcellular location">
    <subcellularLocation>
        <location evidence="8">Cell membrane</location>
        <topology evidence="8">Single-pass membrane protein</topology>
    </subcellularLocation>
    <subcellularLocation>
        <location evidence="1">Membrane</location>
    </subcellularLocation>
</comment>
<dbReference type="RefSeq" id="WP_010620520.1">
    <property type="nucleotide sequence ID" value="NZ_CP042371.1"/>
</dbReference>